<dbReference type="InterPro" id="IPR013103">
    <property type="entry name" value="RVT_2"/>
</dbReference>
<organism evidence="3">
    <name type="scientific">Tanacetum cinerariifolium</name>
    <name type="common">Dalmatian daisy</name>
    <name type="synonym">Chrysanthemum cinerariifolium</name>
    <dbReference type="NCBI Taxonomy" id="118510"/>
    <lineage>
        <taxon>Eukaryota</taxon>
        <taxon>Viridiplantae</taxon>
        <taxon>Streptophyta</taxon>
        <taxon>Embryophyta</taxon>
        <taxon>Tracheophyta</taxon>
        <taxon>Spermatophyta</taxon>
        <taxon>Magnoliopsida</taxon>
        <taxon>eudicotyledons</taxon>
        <taxon>Gunneridae</taxon>
        <taxon>Pentapetalae</taxon>
        <taxon>asterids</taxon>
        <taxon>campanulids</taxon>
        <taxon>Asterales</taxon>
        <taxon>Asteraceae</taxon>
        <taxon>Asteroideae</taxon>
        <taxon>Anthemideae</taxon>
        <taxon>Anthemidinae</taxon>
        <taxon>Tanacetum</taxon>
    </lineage>
</organism>
<sequence>MAGGEPSGSNIDFVNGLDGGNPLHMNPNDSTSTFLIPFKLTGPENYRMCTSAMKLALQARNKYAFMDGSCVKSAYSASNVLFAQWDRCNDVVLTWIMNSVSVDVYMGLVYSVDVATSWIDLESTYDKGVTKRTLFTTPVAAKSKNLGVTSAVVKSRLSVANTLKATNKFFSASSLSHDSSQRSLGDKIICDLDQIPDLSQQSPQNCPKYGNPVNGHYCKGCALLRKKFKEDLFTSCIENGILQDSSEPFNDNTNVVNALREPFVVNQDPGENSSQCTPQINHHYCYGCGDPLEDGNAFTYDSTSNLVHDYPNVFDPPSQLPFYSCEFYDNDARYGHYCTPKIPACYDDDDDYTFAITPKEPDNSLSMGNEHLDTIPATKSDEFIKSSVENPVPNLSESEGEYECDVPACEMFTTFLNILFDADSDFYSVDDHLFSYEDILKKIYLNPLFDEEIISMKIDPHHFNAESDLIESLLNRDSLIISSSSSKIDSLFDEFTGELTLLKLIPPRINETNCDPEEETHFIKRLLYDNSSPRPPKKFISENSNTAFESFYASPILVEDSDSLMEEIVLSFTPDNPIPPSIKEDDYDSERDILIHEELLGNDSLSLPENESFHFDIPSSSRPPAKPPYGNTRILNVKMMGDISEQKYSRNLKTHAEGICPPVFISSASLGNHVKDNKEKDKIRAKIGQNQEQTGSVEKSRIEPDKVKAQSLCYLTNDHDDVGNMKPKADIDFDGNVFYNAPPTPMFEEAESSSTYQDPSNMHEFHQKTSLKGYALCHGLNPCKMTLTNSNALMFGIWKNKTDVENTVIRNKSRLVAKGYRKEEGIDFEESFTPVARLEAVKIFMAYAAHKNFPNYQMDVKTVFLNGPLKEEVFAR</sequence>
<dbReference type="InterPro" id="IPR029472">
    <property type="entry name" value="Copia-like_N"/>
</dbReference>
<dbReference type="PANTHER" id="PTHR37610:SF78">
    <property type="entry name" value="GAG-POLYPEPTIDE OF LTR COPIA-TYPE-RELATED"/>
    <property type="match status" value="1"/>
</dbReference>
<reference evidence="3" key="1">
    <citation type="journal article" date="2019" name="Sci. Rep.">
        <title>Draft genome of Tanacetum cinerariifolium, the natural source of mosquito coil.</title>
        <authorList>
            <person name="Yamashiro T."/>
            <person name="Shiraishi A."/>
            <person name="Satake H."/>
            <person name="Nakayama K."/>
        </authorList>
    </citation>
    <scope>NUCLEOTIDE SEQUENCE</scope>
</reference>
<evidence type="ECO:0000259" key="1">
    <source>
        <dbReference type="Pfam" id="PF07727"/>
    </source>
</evidence>
<protein>
    <submittedName>
        <fullName evidence="3">Putative Gag-polypeptide of LTR copia-type</fullName>
    </submittedName>
</protein>
<dbReference type="Pfam" id="PF14244">
    <property type="entry name" value="Retrotran_gag_3"/>
    <property type="match status" value="1"/>
</dbReference>
<accession>A0A6L2MZN8</accession>
<dbReference type="PANTHER" id="PTHR37610">
    <property type="entry name" value="CCHC-TYPE DOMAIN-CONTAINING PROTEIN"/>
    <property type="match status" value="1"/>
</dbReference>
<evidence type="ECO:0000259" key="2">
    <source>
        <dbReference type="Pfam" id="PF14244"/>
    </source>
</evidence>
<name>A0A6L2MZN8_TANCI</name>
<dbReference type="EMBL" id="BKCJ010007655">
    <property type="protein sequence ID" value="GEU78352.1"/>
    <property type="molecule type" value="Genomic_DNA"/>
</dbReference>
<feature type="domain" description="Retrotransposon Copia-like N-terminal" evidence="2">
    <location>
        <begin position="27"/>
        <end position="72"/>
    </location>
</feature>
<gene>
    <name evidence="3" type="ORF">Tci_050330</name>
</gene>
<comment type="caution">
    <text evidence="3">The sequence shown here is derived from an EMBL/GenBank/DDBJ whole genome shotgun (WGS) entry which is preliminary data.</text>
</comment>
<feature type="domain" description="Reverse transcriptase Ty1/copia-type" evidence="1">
    <location>
        <begin position="797"/>
        <end position="875"/>
    </location>
</feature>
<dbReference type="AlphaFoldDB" id="A0A6L2MZN8"/>
<proteinExistence type="predicted"/>
<dbReference type="Pfam" id="PF07727">
    <property type="entry name" value="RVT_2"/>
    <property type="match status" value="1"/>
</dbReference>
<evidence type="ECO:0000313" key="3">
    <source>
        <dbReference type="EMBL" id="GEU78352.1"/>
    </source>
</evidence>